<dbReference type="PANTHER" id="PTHR10815:SF5">
    <property type="entry name" value="METHYLATED-DNA--PROTEIN-CYSTEINE METHYLTRANSFERASE"/>
    <property type="match status" value="1"/>
</dbReference>
<reference evidence="11" key="2">
    <citation type="journal article" date="2022" name="Sci. Rep.">
        <title>In silico prediction of the enzymes involved in the degradation of the herbicide molinate by Gulosibacter molinativorax ON4T.</title>
        <authorList>
            <person name="Lopes A.R."/>
            <person name="Bunin E."/>
            <person name="Viana A.T."/>
            <person name="Froufe H."/>
            <person name="Munoz-Merida A."/>
            <person name="Pinho D."/>
            <person name="Figueiredo J."/>
            <person name="Barroso C."/>
            <person name="Vaz-Moreira I."/>
            <person name="Bellanger X."/>
            <person name="Egas C."/>
            <person name="Nunes O.C."/>
        </authorList>
    </citation>
    <scope>NUCLEOTIDE SEQUENCE</scope>
    <source>
        <strain evidence="11">ON4</strain>
    </source>
</reference>
<evidence type="ECO:0000256" key="3">
    <source>
        <dbReference type="ARBA" id="ARBA00022603"/>
    </source>
</evidence>
<dbReference type="InterPro" id="IPR036388">
    <property type="entry name" value="WH-like_DNA-bd_sf"/>
</dbReference>
<organism evidence="11 12">
    <name type="scientific">Gulosibacter molinativorax</name>
    <dbReference type="NCBI Taxonomy" id="256821"/>
    <lineage>
        <taxon>Bacteria</taxon>
        <taxon>Bacillati</taxon>
        <taxon>Actinomycetota</taxon>
        <taxon>Actinomycetes</taxon>
        <taxon>Micrococcales</taxon>
        <taxon>Microbacteriaceae</taxon>
        <taxon>Gulosibacter</taxon>
    </lineage>
</organism>
<dbReference type="InterPro" id="IPR036217">
    <property type="entry name" value="MethylDNA_cys_MeTrfase_DNAb"/>
</dbReference>
<comment type="subcellular location">
    <subcellularLocation>
        <location evidence="8">Cytoplasm</location>
    </subcellularLocation>
</comment>
<evidence type="ECO:0000256" key="2">
    <source>
        <dbReference type="ARBA" id="ARBA00022490"/>
    </source>
</evidence>
<evidence type="ECO:0000313" key="11">
    <source>
        <dbReference type="EMBL" id="MDJ1372213.1"/>
    </source>
</evidence>
<comment type="caution">
    <text evidence="11">The sequence shown here is derived from an EMBL/GenBank/DDBJ whole genome shotgun (WGS) entry which is preliminary data.</text>
</comment>
<gene>
    <name evidence="11" type="ORF">C7K25_12670</name>
</gene>
<evidence type="ECO:0000256" key="7">
    <source>
        <dbReference type="ARBA" id="ARBA00049348"/>
    </source>
</evidence>
<evidence type="ECO:0000256" key="1">
    <source>
        <dbReference type="ARBA" id="ARBA00001286"/>
    </source>
</evidence>
<reference evidence="11" key="1">
    <citation type="submission" date="2018-03" db="EMBL/GenBank/DDBJ databases">
        <authorList>
            <person name="Nunes O.C."/>
            <person name="Lopes A.R."/>
            <person name="Froufe H."/>
            <person name="Munoz-Merida A."/>
            <person name="Barroso C."/>
            <person name="Egas C."/>
        </authorList>
    </citation>
    <scope>NUCLEOTIDE SEQUENCE</scope>
    <source>
        <strain evidence="11">ON4</strain>
    </source>
</reference>
<sequence>MSDITPSGLNLAADRNQGAEHAALFPIEPGTMTDLHTRLAAIAGEHGLLDVAYRTIDTPVGPLLLAATEKGLVRVAFEREGFDTVLETLAKKISPRVLEAPRRLDAVAEEIEEYFAGTRHAFDLPLDYAMSSGFRQIVQRYLPHIGYGRTESYKEVAEHVGNPKAVRAVGTACATNPLPVVVPCHRVLRTDGSLGGYIGGLDAKTTLLTLEKAA</sequence>
<evidence type="ECO:0000256" key="6">
    <source>
        <dbReference type="ARBA" id="ARBA00023204"/>
    </source>
</evidence>
<dbReference type="PROSITE" id="PS00374">
    <property type="entry name" value="MGMT"/>
    <property type="match status" value="1"/>
</dbReference>
<dbReference type="InterPro" id="IPR014048">
    <property type="entry name" value="MethylDNA_cys_MeTrfase_DNA-bd"/>
</dbReference>
<comment type="catalytic activity">
    <reaction evidence="1 8">
        <text>a 4-O-methyl-thymidine in DNA + L-cysteinyl-[protein] = a thymidine in DNA + S-methyl-L-cysteinyl-[protein]</text>
        <dbReference type="Rhea" id="RHEA:53428"/>
        <dbReference type="Rhea" id="RHEA-COMP:10131"/>
        <dbReference type="Rhea" id="RHEA-COMP:10132"/>
        <dbReference type="Rhea" id="RHEA-COMP:13555"/>
        <dbReference type="Rhea" id="RHEA-COMP:13556"/>
        <dbReference type="ChEBI" id="CHEBI:29950"/>
        <dbReference type="ChEBI" id="CHEBI:82612"/>
        <dbReference type="ChEBI" id="CHEBI:137386"/>
        <dbReference type="ChEBI" id="CHEBI:137387"/>
        <dbReference type="EC" id="2.1.1.63"/>
    </reaction>
</comment>
<feature type="active site" description="Nucleophile; methyl group acceptor" evidence="8">
    <location>
        <position position="184"/>
    </location>
</feature>
<keyword evidence="6 8" id="KW-0234">DNA repair</keyword>
<dbReference type="InterPro" id="IPR036631">
    <property type="entry name" value="MGMT_N_sf"/>
</dbReference>
<feature type="domain" description="Methylguanine DNA methyltransferase ribonuclease-like" evidence="10">
    <location>
        <begin position="52"/>
        <end position="128"/>
    </location>
</feature>
<dbReference type="PANTHER" id="PTHR10815">
    <property type="entry name" value="METHYLATED-DNA--PROTEIN-CYSTEINE METHYLTRANSFERASE"/>
    <property type="match status" value="1"/>
</dbReference>
<dbReference type="InterPro" id="IPR008332">
    <property type="entry name" value="MethylG_MeTrfase_N"/>
</dbReference>
<protein>
    <recommendedName>
        <fullName evidence="8">Methylated-DNA--protein-cysteine methyltransferase</fullName>
        <ecNumber evidence="8">2.1.1.63</ecNumber>
    </recommendedName>
    <alternativeName>
        <fullName evidence="8">6-O-methylguanine-DNA methyltransferase</fullName>
        <shortName evidence="8">MGMT</shortName>
    </alternativeName>
    <alternativeName>
        <fullName evidence="8">O-6-methylguanine-DNA-alkyltransferase</fullName>
    </alternativeName>
</protein>
<comment type="miscellaneous">
    <text evidence="8">This enzyme catalyzes only one turnover and therefore is not strictly catalytic. According to one definition, an enzyme is a biocatalyst that acts repeatedly and over many reaction cycles.</text>
</comment>
<evidence type="ECO:0000259" key="10">
    <source>
        <dbReference type="Pfam" id="PF02870"/>
    </source>
</evidence>
<dbReference type="Pfam" id="PF02870">
    <property type="entry name" value="Methyltransf_1N"/>
    <property type="match status" value="1"/>
</dbReference>
<dbReference type="Gene3D" id="1.10.10.10">
    <property type="entry name" value="Winged helix-like DNA-binding domain superfamily/Winged helix DNA-binding domain"/>
    <property type="match status" value="1"/>
</dbReference>
<dbReference type="HAMAP" id="MF_00772">
    <property type="entry name" value="OGT"/>
    <property type="match status" value="1"/>
</dbReference>
<feature type="domain" description="Methylated-DNA-[protein]-cysteine S-methyltransferase DNA binding" evidence="9">
    <location>
        <begin position="134"/>
        <end position="212"/>
    </location>
</feature>
<dbReference type="Proteomes" id="UP001170379">
    <property type="component" value="Unassembled WGS sequence"/>
</dbReference>
<evidence type="ECO:0000313" key="12">
    <source>
        <dbReference type="Proteomes" id="UP001170379"/>
    </source>
</evidence>
<dbReference type="InterPro" id="IPR023546">
    <property type="entry name" value="MGMT"/>
</dbReference>
<name>A0ABT7CAJ4_9MICO</name>
<dbReference type="SUPFAM" id="SSF53155">
    <property type="entry name" value="Methylated DNA-protein cysteine methyltransferase domain"/>
    <property type="match status" value="1"/>
</dbReference>
<dbReference type="NCBIfam" id="TIGR00589">
    <property type="entry name" value="ogt"/>
    <property type="match status" value="1"/>
</dbReference>
<dbReference type="InterPro" id="IPR001497">
    <property type="entry name" value="MethylDNA_cys_MeTrfase_AS"/>
</dbReference>
<dbReference type="EC" id="2.1.1.63" evidence="8"/>
<evidence type="ECO:0000256" key="5">
    <source>
        <dbReference type="ARBA" id="ARBA00022763"/>
    </source>
</evidence>
<comment type="function">
    <text evidence="8">Involved in the cellular defense against the biological effects of O6-methylguanine (O6-MeG) and O4-methylthymine (O4-MeT) in DNA. Repairs the methylated nucleobase in DNA by stoichiometrically transferring the methyl group to a cysteine residue in the enzyme. This is a suicide reaction: the enzyme is irreversibly inactivated.</text>
</comment>
<keyword evidence="5 8" id="KW-0227">DNA damage</keyword>
<dbReference type="CDD" id="cd06445">
    <property type="entry name" value="ATase"/>
    <property type="match status" value="1"/>
</dbReference>
<keyword evidence="4 8" id="KW-0808">Transferase</keyword>
<keyword evidence="3 8" id="KW-0489">Methyltransferase</keyword>
<dbReference type="Pfam" id="PF01035">
    <property type="entry name" value="DNA_binding_1"/>
    <property type="match status" value="1"/>
</dbReference>
<evidence type="ECO:0000259" key="9">
    <source>
        <dbReference type="Pfam" id="PF01035"/>
    </source>
</evidence>
<dbReference type="RefSeq" id="WP_035733179.1">
    <property type="nucleotide sequence ID" value="NZ_CP028426.1"/>
</dbReference>
<comment type="catalytic activity">
    <reaction evidence="7 8">
        <text>a 6-O-methyl-2'-deoxyguanosine in DNA + L-cysteinyl-[protein] = S-methyl-L-cysteinyl-[protein] + a 2'-deoxyguanosine in DNA</text>
        <dbReference type="Rhea" id="RHEA:24000"/>
        <dbReference type="Rhea" id="RHEA-COMP:10131"/>
        <dbReference type="Rhea" id="RHEA-COMP:10132"/>
        <dbReference type="Rhea" id="RHEA-COMP:11367"/>
        <dbReference type="Rhea" id="RHEA-COMP:11368"/>
        <dbReference type="ChEBI" id="CHEBI:29950"/>
        <dbReference type="ChEBI" id="CHEBI:82612"/>
        <dbReference type="ChEBI" id="CHEBI:85445"/>
        <dbReference type="ChEBI" id="CHEBI:85448"/>
        <dbReference type="EC" id="2.1.1.63"/>
    </reaction>
</comment>
<dbReference type="Gene3D" id="3.30.160.70">
    <property type="entry name" value="Methylated DNA-protein cysteine methyltransferase domain"/>
    <property type="match status" value="1"/>
</dbReference>
<keyword evidence="12" id="KW-1185">Reference proteome</keyword>
<comment type="similarity">
    <text evidence="8">Belongs to the MGMT family.</text>
</comment>
<proteinExistence type="inferred from homology"/>
<accession>A0ABT7CAJ4</accession>
<evidence type="ECO:0000256" key="4">
    <source>
        <dbReference type="ARBA" id="ARBA00022679"/>
    </source>
</evidence>
<dbReference type="SUPFAM" id="SSF46767">
    <property type="entry name" value="Methylated DNA-protein cysteine methyltransferase, C-terminal domain"/>
    <property type="match status" value="1"/>
</dbReference>
<dbReference type="EMBL" id="PXVD01000021">
    <property type="protein sequence ID" value="MDJ1372213.1"/>
    <property type="molecule type" value="Genomic_DNA"/>
</dbReference>
<evidence type="ECO:0000256" key="8">
    <source>
        <dbReference type="HAMAP-Rule" id="MF_00772"/>
    </source>
</evidence>
<keyword evidence="2 8" id="KW-0963">Cytoplasm</keyword>